<dbReference type="NCBIfam" id="TIGR02185">
    <property type="entry name" value="Trep_Strep"/>
    <property type="match status" value="1"/>
</dbReference>
<feature type="transmembrane region" description="Helical" evidence="1">
    <location>
        <begin position="163"/>
        <end position="182"/>
    </location>
</feature>
<sequence>MKNSKKLSVKDLATIGIFSAIMIVVFIVFSMLTGASLFFNMIFNAVFAALILGPFFVYMSMKVGKPGVALIYNVLQAILAAMFMGPFMIPWFVCGGIIAELSMIGKNSYRSIKRITVAWIITSLTRAAHGMSEIWFFKNAFINSGVSLEQVQIQTKYYTDIKWVIISLSLTAVAAIVGCYLGNKMTQKHFRKTGIIK</sequence>
<reference evidence="2 3" key="1">
    <citation type="submission" date="2018-06" db="EMBL/GenBank/DDBJ databases">
        <authorList>
            <consortium name="Pathogen Informatics"/>
            <person name="Doyle S."/>
        </authorList>
    </citation>
    <scope>NUCLEOTIDE SEQUENCE [LARGE SCALE GENOMIC DNA]</scope>
    <source>
        <strain evidence="2 3">NCTC9810</strain>
    </source>
</reference>
<accession>A0A380WW38</accession>
<evidence type="ECO:0000256" key="1">
    <source>
        <dbReference type="SAM" id="Phobius"/>
    </source>
</evidence>
<dbReference type="EMBL" id="UFTA01000002">
    <property type="protein sequence ID" value="SUU92720.1"/>
    <property type="molecule type" value="Genomic_DNA"/>
</dbReference>
<dbReference type="InterPro" id="IPR011733">
    <property type="entry name" value="CHP02185_IM"/>
</dbReference>
<gene>
    <name evidence="2" type="ORF">NCTC9810_01057</name>
</gene>
<dbReference type="AlphaFoldDB" id="A0A380WW38"/>
<feature type="transmembrane region" description="Helical" evidence="1">
    <location>
        <begin position="12"/>
        <end position="32"/>
    </location>
</feature>
<proteinExistence type="predicted"/>
<evidence type="ECO:0000313" key="3">
    <source>
        <dbReference type="Proteomes" id="UP000255124"/>
    </source>
</evidence>
<keyword evidence="1" id="KW-0472">Membrane</keyword>
<dbReference type="OrthoDB" id="9781459at2"/>
<dbReference type="Pfam" id="PF09605">
    <property type="entry name" value="Trep_Strep"/>
    <property type="match status" value="1"/>
</dbReference>
<keyword evidence="1" id="KW-0812">Transmembrane</keyword>
<feature type="transmembrane region" description="Helical" evidence="1">
    <location>
        <begin position="70"/>
        <end position="93"/>
    </location>
</feature>
<dbReference type="Proteomes" id="UP000255124">
    <property type="component" value="Unassembled WGS sequence"/>
</dbReference>
<organism evidence="2 3">
    <name type="scientific">Anaerococcus octavius</name>
    <dbReference type="NCBI Taxonomy" id="54007"/>
    <lineage>
        <taxon>Bacteria</taxon>
        <taxon>Bacillati</taxon>
        <taxon>Bacillota</taxon>
        <taxon>Tissierellia</taxon>
        <taxon>Tissierellales</taxon>
        <taxon>Peptoniphilaceae</taxon>
        <taxon>Anaerococcus</taxon>
    </lineage>
</organism>
<protein>
    <submittedName>
        <fullName evidence="2">Conserved hypothetical integral membrane protein</fullName>
    </submittedName>
</protein>
<dbReference type="RefSeq" id="WP_115595408.1">
    <property type="nucleotide sequence ID" value="NZ_UFTA01000002.1"/>
</dbReference>
<feature type="transmembrane region" description="Helical" evidence="1">
    <location>
        <begin position="38"/>
        <end position="58"/>
    </location>
</feature>
<evidence type="ECO:0000313" key="2">
    <source>
        <dbReference type="EMBL" id="SUU92720.1"/>
    </source>
</evidence>
<keyword evidence="1" id="KW-1133">Transmembrane helix</keyword>
<name>A0A380WW38_9FIRM</name>